<dbReference type="Gene3D" id="3.40.630.30">
    <property type="match status" value="1"/>
</dbReference>
<protein>
    <submittedName>
        <fullName evidence="2">GNAT family N-acetyltransferase</fullName>
        <ecNumber evidence="2">2.3.1.-</ecNumber>
    </submittedName>
</protein>
<gene>
    <name evidence="2" type="ORF">KK488_11060</name>
</gene>
<dbReference type="InterPro" id="IPR016181">
    <property type="entry name" value="Acyl_CoA_acyltransferase"/>
</dbReference>
<evidence type="ECO:0000313" key="2">
    <source>
        <dbReference type="EMBL" id="MBT2187485.1"/>
    </source>
</evidence>
<dbReference type="GO" id="GO:0016747">
    <property type="term" value="F:acyltransferase activity, transferring groups other than amino-acyl groups"/>
    <property type="evidence" value="ECO:0007669"/>
    <property type="project" value="InterPro"/>
</dbReference>
<dbReference type="Pfam" id="PF13673">
    <property type="entry name" value="Acetyltransf_10"/>
    <property type="match status" value="1"/>
</dbReference>
<reference evidence="2" key="1">
    <citation type="submission" date="2021-05" db="EMBL/GenBank/DDBJ databases">
        <title>Genome of Sphingobium sp. strain.</title>
        <authorList>
            <person name="Fan R."/>
        </authorList>
    </citation>
    <scope>NUCLEOTIDE SEQUENCE</scope>
    <source>
        <strain evidence="2">H33</strain>
    </source>
</reference>
<dbReference type="AlphaFoldDB" id="A0A9X1IRT9"/>
<keyword evidence="2" id="KW-0012">Acyltransferase</keyword>
<keyword evidence="3" id="KW-1185">Reference proteome</keyword>
<dbReference type="RefSeq" id="WP_214623449.1">
    <property type="nucleotide sequence ID" value="NZ_JAHGAW010000006.1"/>
</dbReference>
<dbReference type="EC" id="2.3.1.-" evidence="2"/>
<dbReference type="PROSITE" id="PS51186">
    <property type="entry name" value="GNAT"/>
    <property type="match status" value="1"/>
</dbReference>
<name>A0A9X1IRT9_9SPHN</name>
<dbReference type="InterPro" id="IPR000182">
    <property type="entry name" value="GNAT_dom"/>
</dbReference>
<comment type="caution">
    <text evidence="2">The sequence shown here is derived from an EMBL/GenBank/DDBJ whole genome shotgun (WGS) entry which is preliminary data.</text>
</comment>
<keyword evidence="2" id="KW-0808">Transferase</keyword>
<proteinExistence type="predicted"/>
<evidence type="ECO:0000259" key="1">
    <source>
        <dbReference type="PROSITE" id="PS51186"/>
    </source>
</evidence>
<sequence>MTEIDDRGRRDGPRPDALVRRMRRSDVELLQEIHTLCLRECLTSHYNPSQIEALLEGRTPLDYWLASERGERFAVVEVAEIVAGYASWREGELLSTFVAPVAQAHRLGTFLFEACAREAAKEGMPIDRVRATLNATSFFQSLGFRPVEAGYDEKNGIRIPHMLMRCPTEQTAS</sequence>
<dbReference type="SUPFAM" id="SSF55729">
    <property type="entry name" value="Acyl-CoA N-acyltransferases (Nat)"/>
    <property type="match status" value="1"/>
</dbReference>
<organism evidence="2 3">
    <name type="scientific">Sphingobium nicotianae</name>
    <dbReference type="NCBI Taxonomy" id="2782607"/>
    <lineage>
        <taxon>Bacteria</taxon>
        <taxon>Pseudomonadati</taxon>
        <taxon>Pseudomonadota</taxon>
        <taxon>Alphaproteobacteria</taxon>
        <taxon>Sphingomonadales</taxon>
        <taxon>Sphingomonadaceae</taxon>
        <taxon>Sphingobium</taxon>
    </lineage>
</organism>
<accession>A0A9X1IRT9</accession>
<evidence type="ECO:0000313" key="3">
    <source>
        <dbReference type="Proteomes" id="UP001138757"/>
    </source>
</evidence>
<dbReference type="Proteomes" id="UP001138757">
    <property type="component" value="Unassembled WGS sequence"/>
</dbReference>
<dbReference type="EMBL" id="JAHGAW010000006">
    <property type="protein sequence ID" value="MBT2187485.1"/>
    <property type="molecule type" value="Genomic_DNA"/>
</dbReference>
<feature type="domain" description="N-acetyltransferase" evidence="1">
    <location>
        <begin position="17"/>
        <end position="169"/>
    </location>
</feature>